<dbReference type="EMBL" id="ASPP01046472">
    <property type="protein sequence ID" value="ETN98521.1"/>
    <property type="molecule type" value="Genomic_DNA"/>
</dbReference>
<gene>
    <name evidence="1" type="ORF">RFI_38971</name>
</gene>
<name>X6LBK4_RETFI</name>
<protein>
    <submittedName>
        <fullName evidence="1">Uncharacterized protein</fullName>
    </submittedName>
</protein>
<dbReference type="Proteomes" id="UP000023152">
    <property type="component" value="Unassembled WGS sequence"/>
</dbReference>
<evidence type="ECO:0000313" key="2">
    <source>
        <dbReference type="Proteomes" id="UP000023152"/>
    </source>
</evidence>
<accession>X6LBK4</accession>
<comment type="caution">
    <text evidence="1">The sequence shown here is derived from an EMBL/GenBank/DDBJ whole genome shotgun (WGS) entry which is preliminary data.</text>
</comment>
<proteinExistence type="predicted"/>
<organism evidence="1 2">
    <name type="scientific">Reticulomyxa filosa</name>
    <dbReference type="NCBI Taxonomy" id="46433"/>
    <lineage>
        <taxon>Eukaryota</taxon>
        <taxon>Sar</taxon>
        <taxon>Rhizaria</taxon>
        <taxon>Retaria</taxon>
        <taxon>Foraminifera</taxon>
        <taxon>Monothalamids</taxon>
        <taxon>Reticulomyxidae</taxon>
        <taxon>Reticulomyxa</taxon>
    </lineage>
</organism>
<dbReference type="AlphaFoldDB" id="X6LBK4"/>
<keyword evidence="2" id="KW-1185">Reference proteome</keyword>
<reference evidence="1 2" key="1">
    <citation type="journal article" date="2013" name="Curr. Biol.">
        <title>The Genome of the Foraminiferan Reticulomyxa filosa.</title>
        <authorList>
            <person name="Glockner G."/>
            <person name="Hulsmann N."/>
            <person name="Schleicher M."/>
            <person name="Noegel A.A."/>
            <person name="Eichinger L."/>
            <person name="Gallinger C."/>
            <person name="Pawlowski J."/>
            <person name="Sierra R."/>
            <person name="Euteneuer U."/>
            <person name="Pillet L."/>
            <person name="Moustafa A."/>
            <person name="Platzer M."/>
            <person name="Groth M."/>
            <person name="Szafranski K."/>
            <person name="Schliwa M."/>
        </authorList>
    </citation>
    <scope>NUCLEOTIDE SEQUENCE [LARGE SCALE GENOMIC DNA]</scope>
</reference>
<sequence length="274" mass="30717">MYAYDVFGEIPEESFDAKKELNADMVKLHGGPISSQVVTNQSPLGYMLPYIRHSFVPTAVRLAQLEEQKQRGRGGGANANVGRSGRSGQVLDKLRELEIKLIESQDESLLSGVALDLVKGVQECIDLCNKEQKSNINIVNALGKSWEALSNGNNNKKANVLKNLCKIQNCLKQWKEQIETVLRRSGTSDLSTVCKQIRFWEGKKAAVVELQSPGVQASLQLQLKLKLKLNKSIFWITTFQTLGVLNAFPLQNVIVQDLTKQQQKYLNIWIHKII</sequence>
<evidence type="ECO:0000313" key="1">
    <source>
        <dbReference type="EMBL" id="ETN98521.1"/>
    </source>
</evidence>